<dbReference type="PANTHER" id="PTHR30613">
    <property type="entry name" value="UNCHARACTERIZED PROTEIN YBIU-RELATED"/>
    <property type="match status" value="1"/>
</dbReference>
<comment type="caution">
    <text evidence="1">The sequence shown here is derived from an EMBL/GenBank/DDBJ whole genome shotgun (WGS) entry which is preliminary data.</text>
</comment>
<accession>A0A6L5BS75</accession>
<dbReference type="PANTHER" id="PTHR30613:SF1">
    <property type="entry name" value="DUF1479 DOMAIN PROTEIN (AFU_ORTHOLOGUE AFUA_5G09280)"/>
    <property type="match status" value="1"/>
</dbReference>
<dbReference type="AlphaFoldDB" id="A0A6L5BS75"/>
<evidence type="ECO:0000313" key="2">
    <source>
        <dbReference type="Proteomes" id="UP000475265"/>
    </source>
</evidence>
<dbReference type="InterPro" id="IPR027443">
    <property type="entry name" value="IPNS-like_sf"/>
</dbReference>
<protein>
    <recommendedName>
        <fullName evidence="3">DUF1479 domain-containing protein</fullName>
    </recommendedName>
</protein>
<dbReference type="InterPro" id="IPR010856">
    <property type="entry name" value="Gig2-like"/>
</dbReference>
<dbReference type="Proteomes" id="UP000475265">
    <property type="component" value="Unassembled WGS sequence"/>
</dbReference>
<dbReference type="EMBL" id="JAAAXX010000002">
    <property type="protein sequence ID" value="KAF2391541.1"/>
    <property type="molecule type" value="Genomic_DNA"/>
</dbReference>
<organism evidence="1 2">
    <name type="scientific">Pseudomonas frederiksbergensis</name>
    <dbReference type="NCBI Taxonomy" id="104087"/>
    <lineage>
        <taxon>Bacteria</taxon>
        <taxon>Pseudomonadati</taxon>
        <taxon>Pseudomonadota</taxon>
        <taxon>Gammaproteobacteria</taxon>
        <taxon>Pseudomonadales</taxon>
        <taxon>Pseudomonadaceae</taxon>
        <taxon>Pseudomonas</taxon>
    </lineage>
</organism>
<proteinExistence type="predicted"/>
<dbReference type="Gene3D" id="2.60.120.330">
    <property type="entry name" value="B-lactam Antibiotic, Isopenicillin N Synthase, Chain"/>
    <property type="match status" value="1"/>
</dbReference>
<reference evidence="1 2" key="1">
    <citation type="submission" date="2019-12" db="EMBL/GenBank/DDBJ databases">
        <title>Endophytic bacteria associated with Panax ginseng seedlings.</title>
        <authorList>
            <person name="Park J.M."/>
            <person name="Shin R."/>
            <person name="Jo S.H."/>
        </authorList>
    </citation>
    <scope>NUCLEOTIDE SEQUENCE [LARGE SCALE GENOMIC DNA]</scope>
    <source>
        <strain evidence="1 2">PgKB32</strain>
    </source>
</reference>
<gene>
    <name evidence="1" type="ORF">FX983_06026</name>
</gene>
<evidence type="ECO:0008006" key="3">
    <source>
        <dbReference type="Google" id="ProtNLM"/>
    </source>
</evidence>
<evidence type="ECO:0000313" key="1">
    <source>
        <dbReference type="EMBL" id="KAF2391541.1"/>
    </source>
</evidence>
<name>A0A6L5BS75_9PSED</name>
<dbReference type="SUPFAM" id="SSF51197">
    <property type="entry name" value="Clavaminate synthase-like"/>
    <property type="match status" value="1"/>
</dbReference>
<sequence>MSKYQAFESAALPENYQDSIVKMKRTLRAQIGDVEALFAQVSDFIRAEIASIKEQEARTGSGWPILEFDDIAKGKVSADQIAQIKRRGCVVIRNHFPRDQVLAWDKGLLDYLDKNEFDSVYRGPADQFFGSLEASRPEIFPIYWSRSQMQLRQDERMGKAQSFLNRLWKTNSHGQSWFNPDVNALYPDRVRRRPPGTHSKGLGPHTDSGALERWLHPAYLKVFDKIYSNEFESYDPWDAAFRTEVDEYAYKDTVKCSAFRTFQGWTALSDMKADQGVLHTLPIPEAMAYMLLRPLLDDVPEDELCGVAPGKVLPVSQKWHSLLVEGLTPIPDIQAGDSVWWHCDVIHSVAPVDDQQGWGNVMYVPAAPMCPKNLRYAQDVFRAFEKGASPDDFPREDYEMSWKDRFTQDSLNAIGRAGLGLDDPK</sequence>
<dbReference type="RefSeq" id="WP_163913907.1">
    <property type="nucleotide sequence ID" value="NZ_JAAAXX010000002.1"/>
</dbReference>
<dbReference type="Pfam" id="PF07350">
    <property type="entry name" value="Gig2-like"/>
    <property type="match status" value="1"/>
</dbReference>